<keyword evidence="1" id="KW-0001">2Fe-2S</keyword>
<dbReference type="Gene3D" id="3.10.20.30">
    <property type="match status" value="1"/>
</dbReference>
<dbReference type="CDD" id="cd00207">
    <property type="entry name" value="fer2"/>
    <property type="match status" value="1"/>
</dbReference>
<reference evidence="8" key="1">
    <citation type="journal article" date="2019" name="Int. J. Syst. Evol. Microbiol.">
        <title>The Global Catalogue of Microorganisms (GCM) 10K type strain sequencing project: providing services to taxonomists for standard genome sequencing and annotation.</title>
        <authorList>
            <consortium name="The Broad Institute Genomics Platform"/>
            <consortium name="The Broad Institute Genome Sequencing Center for Infectious Disease"/>
            <person name="Wu L."/>
            <person name="Ma J."/>
        </authorList>
    </citation>
    <scope>NUCLEOTIDE SEQUENCE [LARGE SCALE GENOMIC DNA]</scope>
    <source>
        <strain evidence="8">CCUG 61485</strain>
    </source>
</reference>
<keyword evidence="2" id="KW-0479">Metal-binding</keyword>
<evidence type="ECO:0000256" key="1">
    <source>
        <dbReference type="ARBA" id="ARBA00022714"/>
    </source>
</evidence>
<dbReference type="Pfam" id="PF01799">
    <property type="entry name" value="Fer2_2"/>
    <property type="match status" value="1"/>
</dbReference>
<evidence type="ECO:0000259" key="6">
    <source>
        <dbReference type="PROSITE" id="PS51085"/>
    </source>
</evidence>
<evidence type="ECO:0000256" key="2">
    <source>
        <dbReference type="ARBA" id="ARBA00022723"/>
    </source>
</evidence>
<sequence>MKELFSNFIGDFLAFANFKKITMKQSVKFKLNGQSVSLDVHGEESLLTLIRVYLDQTGTKYGCGIGECGACTVLINSEAIRSCMIFAEDLDGADILTIEGLSQNGELHPLQKAFITHDALQCGYCTSGMIMNAYGLLMQNPAPTREEIIVGMDANLCRCGAYNRIVDAIQTASKEMNKKVKL</sequence>
<dbReference type="Pfam" id="PF00111">
    <property type="entry name" value="Fer2"/>
    <property type="match status" value="1"/>
</dbReference>
<evidence type="ECO:0000256" key="3">
    <source>
        <dbReference type="ARBA" id="ARBA00023002"/>
    </source>
</evidence>
<dbReference type="InterPro" id="IPR001041">
    <property type="entry name" value="2Fe-2S_ferredoxin-type"/>
</dbReference>
<feature type="domain" description="2Fe-2S ferredoxin-type" evidence="6">
    <location>
        <begin position="25"/>
        <end position="101"/>
    </location>
</feature>
<gene>
    <name evidence="7" type="ORF">ACFQ39_00230</name>
</gene>
<keyword evidence="3" id="KW-0560">Oxidoreductase</keyword>
<name>A0ABW3XWU9_9FLAO</name>
<dbReference type="SUPFAM" id="SSF54292">
    <property type="entry name" value="2Fe-2S ferredoxin-like"/>
    <property type="match status" value="1"/>
</dbReference>
<dbReference type="InterPro" id="IPR012675">
    <property type="entry name" value="Beta-grasp_dom_sf"/>
</dbReference>
<dbReference type="InterPro" id="IPR002888">
    <property type="entry name" value="2Fe-2S-bd"/>
</dbReference>
<keyword evidence="4" id="KW-0408">Iron</keyword>
<evidence type="ECO:0000256" key="5">
    <source>
        <dbReference type="ARBA" id="ARBA00023014"/>
    </source>
</evidence>
<keyword evidence="8" id="KW-1185">Reference proteome</keyword>
<dbReference type="InterPro" id="IPR051452">
    <property type="entry name" value="Diverse_Oxidoreductases"/>
</dbReference>
<organism evidence="7 8">
    <name type="scientific">Namhaeicola litoreus</name>
    <dbReference type="NCBI Taxonomy" id="1052145"/>
    <lineage>
        <taxon>Bacteria</taxon>
        <taxon>Pseudomonadati</taxon>
        <taxon>Bacteroidota</taxon>
        <taxon>Flavobacteriia</taxon>
        <taxon>Flavobacteriales</taxon>
        <taxon>Flavobacteriaceae</taxon>
        <taxon>Namhaeicola</taxon>
    </lineage>
</organism>
<dbReference type="InterPro" id="IPR036010">
    <property type="entry name" value="2Fe-2S_ferredoxin-like_sf"/>
</dbReference>
<dbReference type="PANTHER" id="PTHR44379:SF5">
    <property type="entry name" value="OXIDOREDUCTASE WITH IRON-SULFUR SUBUNIT"/>
    <property type="match status" value="1"/>
</dbReference>
<dbReference type="PANTHER" id="PTHR44379">
    <property type="entry name" value="OXIDOREDUCTASE WITH IRON-SULFUR SUBUNIT"/>
    <property type="match status" value="1"/>
</dbReference>
<dbReference type="EMBL" id="JBHTMY010000001">
    <property type="protein sequence ID" value="MFD1314027.1"/>
    <property type="molecule type" value="Genomic_DNA"/>
</dbReference>
<proteinExistence type="predicted"/>
<dbReference type="InterPro" id="IPR036884">
    <property type="entry name" value="2Fe-2S-bd_dom_sf"/>
</dbReference>
<evidence type="ECO:0000313" key="8">
    <source>
        <dbReference type="Proteomes" id="UP001597201"/>
    </source>
</evidence>
<comment type="caution">
    <text evidence="7">The sequence shown here is derived from an EMBL/GenBank/DDBJ whole genome shotgun (WGS) entry which is preliminary data.</text>
</comment>
<dbReference type="PROSITE" id="PS00197">
    <property type="entry name" value="2FE2S_FER_1"/>
    <property type="match status" value="1"/>
</dbReference>
<dbReference type="RefSeq" id="WP_377175242.1">
    <property type="nucleotide sequence ID" value="NZ_JBHTMY010000001.1"/>
</dbReference>
<dbReference type="SUPFAM" id="SSF47741">
    <property type="entry name" value="CO dehydrogenase ISP C-domain like"/>
    <property type="match status" value="1"/>
</dbReference>
<accession>A0ABW3XWU9</accession>
<dbReference type="Gene3D" id="1.10.150.120">
    <property type="entry name" value="[2Fe-2S]-binding domain"/>
    <property type="match status" value="1"/>
</dbReference>
<evidence type="ECO:0000256" key="4">
    <source>
        <dbReference type="ARBA" id="ARBA00023004"/>
    </source>
</evidence>
<dbReference type="InterPro" id="IPR006058">
    <property type="entry name" value="2Fe2S_fd_BS"/>
</dbReference>
<evidence type="ECO:0000313" key="7">
    <source>
        <dbReference type="EMBL" id="MFD1314027.1"/>
    </source>
</evidence>
<dbReference type="PROSITE" id="PS51085">
    <property type="entry name" value="2FE2S_FER_2"/>
    <property type="match status" value="1"/>
</dbReference>
<dbReference type="Proteomes" id="UP001597201">
    <property type="component" value="Unassembled WGS sequence"/>
</dbReference>
<protein>
    <submittedName>
        <fullName evidence="7">(2Fe-2S)-binding protein</fullName>
    </submittedName>
</protein>
<keyword evidence="5" id="KW-0411">Iron-sulfur</keyword>